<protein>
    <recommendedName>
        <fullName evidence="1">DUF1659 domain-containing protein</fullName>
    </recommendedName>
</protein>
<evidence type="ECO:0000313" key="2">
    <source>
        <dbReference type="EMBL" id="GAH48072.1"/>
    </source>
</evidence>
<dbReference type="AlphaFoldDB" id="X1FSX3"/>
<organism evidence="2">
    <name type="scientific">marine sediment metagenome</name>
    <dbReference type="NCBI Taxonomy" id="412755"/>
    <lineage>
        <taxon>unclassified sequences</taxon>
        <taxon>metagenomes</taxon>
        <taxon>ecological metagenomes</taxon>
    </lineage>
</organism>
<dbReference type="EMBL" id="BARU01021597">
    <property type="protein sequence ID" value="GAH48072.1"/>
    <property type="molecule type" value="Genomic_DNA"/>
</dbReference>
<evidence type="ECO:0000259" key="1">
    <source>
        <dbReference type="Pfam" id="PF07872"/>
    </source>
</evidence>
<dbReference type="Pfam" id="PF07872">
    <property type="entry name" value="DUF1659"/>
    <property type="match status" value="1"/>
</dbReference>
<proteinExistence type="predicted"/>
<reference evidence="2" key="1">
    <citation type="journal article" date="2014" name="Front. Microbiol.">
        <title>High frequency of phylogenetically diverse reductive dehalogenase-homologous genes in deep subseafloor sedimentary metagenomes.</title>
        <authorList>
            <person name="Kawai M."/>
            <person name="Futagami T."/>
            <person name="Toyoda A."/>
            <person name="Takaki Y."/>
            <person name="Nishi S."/>
            <person name="Hori S."/>
            <person name="Arai W."/>
            <person name="Tsubouchi T."/>
            <person name="Morono Y."/>
            <person name="Uchiyama I."/>
            <person name="Ito T."/>
            <person name="Fujiyama A."/>
            <person name="Inagaki F."/>
            <person name="Takami H."/>
        </authorList>
    </citation>
    <scope>NUCLEOTIDE SEQUENCE</scope>
    <source>
        <strain evidence="2">Expedition CK06-06</strain>
    </source>
</reference>
<comment type="caution">
    <text evidence="2">The sequence shown here is derived from an EMBL/GenBank/DDBJ whole genome shotgun (WGS) entry which is preliminary data.</text>
</comment>
<sequence length="75" mass="8257">MATVITVPRDSSLQFRLVVGTNPETGAPIINSKTFTKIKSAALDQDIYDTANALTGLQKYTVDEIRLEKESQLTE</sequence>
<dbReference type="InterPro" id="IPR012454">
    <property type="entry name" value="DUF1659"/>
</dbReference>
<feature type="domain" description="DUF1659" evidence="1">
    <location>
        <begin position="6"/>
        <end position="75"/>
    </location>
</feature>
<gene>
    <name evidence="2" type="ORF">S03H2_35335</name>
</gene>
<name>X1FSX3_9ZZZZ</name>
<accession>X1FSX3</accession>